<evidence type="ECO:0000313" key="11">
    <source>
        <dbReference type="EMBL" id="RBW70398.1"/>
    </source>
</evidence>
<keyword evidence="6 9" id="KW-0822">Tryptophan biosynthesis</keyword>
<gene>
    <name evidence="9" type="primary">trpF</name>
    <name evidence="11" type="ORF">DS031_06805</name>
</gene>
<evidence type="ECO:0000256" key="8">
    <source>
        <dbReference type="ARBA" id="ARBA00023235"/>
    </source>
</evidence>
<dbReference type="CDD" id="cd00405">
    <property type="entry name" value="PRAI"/>
    <property type="match status" value="1"/>
</dbReference>
<keyword evidence="5 9" id="KW-0028">Amino-acid biosynthesis</keyword>
<dbReference type="NCBIfam" id="NF002301">
    <property type="entry name" value="PRK01222.2-1"/>
    <property type="match status" value="1"/>
</dbReference>
<keyword evidence="8 9" id="KW-0413">Isomerase</keyword>
<dbReference type="InterPro" id="IPR013785">
    <property type="entry name" value="Aldolase_TIM"/>
</dbReference>
<organism evidence="11 12">
    <name type="scientific">Bacillus taeanensis</name>
    <dbReference type="NCBI Taxonomy" id="273032"/>
    <lineage>
        <taxon>Bacteria</taxon>
        <taxon>Bacillati</taxon>
        <taxon>Bacillota</taxon>
        <taxon>Bacilli</taxon>
        <taxon>Bacillales</taxon>
        <taxon>Bacillaceae</taxon>
        <taxon>Bacillus</taxon>
    </lineage>
</organism>
<dbReference type="Gene3D" id="3.20.20.70">
    <property type="entry name" value="Aldolase class I"/>
    <property type="match status" value="1"/>
</dbReference>
<keyword evidence="12" id="KW-1185">Reference proteome</keyword>
<evidence type="ECO:0000313" key="12">
    <source>
        <dbReference type="Proteomes" id="UP000253314"/>
    </source>
</evidence>
<evidence type="ECO:0000256" key="3">
    <source>
        <dbReference type="ARBA" id="ARBA00012572"/>
    </source>
</evidence>
<evidence type="ECO:0000256" key="4">
    <source>
        <dbReference type="ARBA" id="ARBA00022272"/>
    </source>
</evidence>
<comment type="catalytic activity">
    <reaction evidence="1 9">
        <text>N-(5-phospho-beta-D-ribosyl)anthranilate = 1-(2-carboxyphenylamino)-1-deoxy-D-ribulose 5-phosphate</text>
        <dbReference type="Rhea" id="RHEA:21540"/>
        <dbReference type="ChEBI" id="CHEBI:18277"/>
        <dbReference type="ChEBI" id="CHEBI:58613"/>
        <dbReference type="EC" id="5.3.1.24"/>
    </reaction>
</comment>
<reference evidence="11 12" key="1">
    <citation type="submission" date="2018-07" db="EMBL/GenBank/DDBJ databases">
        <title>Lottiidibacillus patelloidae gen. nov., sp. nov., isolated from the intestinal tract of a marine limpet and the reclassification of B. taeanensis BH030017T, B. algicola KMM 3737T and B. hwajinpoensis SW-72T as genus Lottiidibacillus.</title>
        <authorList>
            <person name="Liu R."/>
            <person name="Huang Z."/>
        </authorList>
    </citation>
    <scope>NUCLEOTIDE SEQUENCE [LARGE SCALE GENOMIC DNA]</scope>
    <source>
        <strain evidence="11 12">BH030017</strain>
    </source>
</reference>
<dbReference type="UniPathway" id="UPA00035">
    <property type="reaction ID" value="UER00042"/>
</dbReference>
<dbReference type="EC" id="5.3.1.24" evidence="3 9"/>
<evidence type="ECO:0000259" key="10">
    <source>
        <dbReference type="Pfam" id="PF00697"/>
    </source>
</evidence>
<evidence type="ECO:0000256" key="2">
    <source>
        <dbReference type="ARBA" id="ARBA00004664"/>
    </source>
</evidence>
<dbReference type="PANTHER" id="PTHR42894:SF1">
    <property type="entry name" value="N-(5'-PHOSPHORIBOSYL)ANTHRANILATE ISOMERASE"/>
    <property type="match status" value="1"/>
</dbReference>
<proteinExistence type="inferred from homology"/>
<dbReference type="AlphaFoldDB" id="A0A366XXV7"/>
<dbReference type="GO" id="GO:0000162">
    <property type="term" value="P:L-tryptophan biosynthetic process"/>
    <property type="evidence" value="ECO:0007669"/>
    <property type="project" value="UniProtKB-UniRule"/>
</dbReference>
<comment type="caution">
    <text evidence="11">The sequence shown here is derived from an EMBL/GenBank/DDBJ whole genome shotgun (WGS) entry which is preliminary data.</text>
</comment>
<evidence type="ECO:0000256" key="7">
    <source>
        <dbReference type="ARBA" id="ARBA00023141"/>
    </source>
</evidence>
<dbReference type="SUPFAM" id="SSF51366">
    <property type="entry name" value="Ribulose-phoshate binding barrel"/>
    <property type="match status" value="1"/>
</dbReference>
<comment type="pathway">
    <text evidence="2 9">Amino-acid biosynthesis; L-tryptophan biosynthesis; L-tryptophan from chorismate: step 3/5.</text>
</comment>
<dbReference type="OrthoDB" id="9786954at2"/>
<evidence type="ECO:0000256" key="6">
    <source>
        <dbReference type="ARBA" id="ARBA00022822"/>
    </source>
</evidence>
<dbReference type="Proteomes" id="UP000253314">
    <property type="component" value="Unassembled WGS sequence"/>
</dbReference>
<comment type="similarity">
    <text evidence="9">Belongs to the TrpF family.</text>
</comment>
<feature type="domain" description="N-(5'phosphoribosyl) anthranilate isomerase (PRAI)" evidence="10">
    <location>
        <begin position="4"/>
        <end position="206"/>
    </location>
</feature>
<sequence length="216" mass="24529">MQLKYCGNHSLSDLEIVAASRTNYIGFVFAESKRKADPKEIREWLEKVEFDGEKKIVGVFVNPTIEEISTVMKEVPLDVIQCHGEEPPTMVVTLKNIFSVEIWKVIHHHKHALEQMEEYAGLVDAFLIDKRTKTARGGTGETFDWTFVPKYLEKARSLEIPCFIAGGVNPDNVSELLTYQPDGIDLASGIEIDGQKHTKKIQQLEERMSKDVYKCS</sequence>
<evidence type="ECO:0000256" key="9">
    <source>
        <dbReference type="HAMAP-Rule" id="MF_00135"/>
    </source>
</evidence>
<accession>A0A366XXV7</accession>
<dbReference type="GO" id="GO:0004640">
    <property type="term" value="F:phosphoribosylanthranilate isomerase activity"/>
    <property type="evidence" value="ECO:0007669"/>
    <property type="project" value="UniProtKB-UniRule"/>
</dbReference>
<evidence type="ECO:0000256" key="1">
    <source>
        <dbReference type="ARBA" id="ARBA00001164"/>
    </source>
</evidence>
<protein>
    <recommendedName>
        <fullName evidence="4 9">N-(5'-phosphoribosyl)anthranilate isomerase</fullName>
        <shortName evidence="9">PRAI</shortName>
        <ecNumber evidence="3 9">5.3.1.24</ecNumber>
    </recommendedName>
</protein>
<dbReference type="InterPro" id="IPR044643">
    <property type="entry name" value="TrpF_fam"/>
</dbReference>
<dbReference type="RefSeq" id="WP_113805306.1">
    <property type="nucleotide sequence ID" value="NZ_QOCW01000005.1"/>
</dbReference>
<name>A0A366XXV7_9BACI</name>
<dbReference type="PANTHER" id="PTHR42894">
    <property type="entry name" value="N-(5'-PHOSPHORIBOSYL)ANTHRANILATE ISOMERASE"/>
    <property type="match status" value="1"/>
</dbReference>
<dbReference type="Pfam" id="PF00697">
    <property type="entry name" value="PRAI"/>
    <property type="match status" value="1"/>
</dbReference>
<dbReference type="InterPro" id="IPR011060">
    <property type="entry name" value="RibuloseP-bd_barrel"/>
</dbReference>
<keyword evidence="7 9" id="KW-0057">Aromatic amino acid biosynthesis</keyword>
<dbReference type="EMBL" id="QOCW01000005">
    <property type="protein sequence ID" value="RBW70398.1"/>
    <property type="molecule type" value="Genomic_DNA"/>
</dbReference>
<dbReference type="HAMAP" id="MF_00135">
    <property type="entry name" value="PRAI"/>
    <property type="match status" value="1"/>
</dbReference>
<dbReference type="InterPro" id="IPR001240">
    <property type="entry name" value="PRAI_dom"/>
</dbReference>
<evidence type="ECO:0000256" key="5">
    <source>
        <dbReference type="ARBA" id="ARBA00022605"/>
    </source>
</evidence>